<dbReference type="PANTHER" id="PTHR34512">
    <property type="entry name" value="CELL SURFACE PROTEIN"/>
    <property type="match status" value="1"/>
</dbReference>
<protein>
    <submittedName>
        <fullName evidence="2">Outer membrane protein assembly factor BamB, contains PQQ-like beta-propeller repeat</fullName>
    </submittedName>
</protein>
<dbReference type="Gene3D" id="2.60.40.10">
    <property type="entry name" value="Immunoglobulins"/>
    <property type="match status" value="1"/>
</dbReference>
<accession>A0A1I4PFH8</accession>
<dbReference type="Pfam" id="PF18911">
    <property type="entry name" value="PKD_4"/>
    <property type="match status" value="1"/>
</dbReference>
<dbReference type="InterPro" id="IPR002372">
    <property type="entry name" value="PQQ_rpt_dom"/>
</dbReference>
<proteinExistence type="predicted"/>
<evidence type="ECO:0000313" key="2">
    <source>
        <dbReference type="EMBL" id="SFM26437.1"/>
    </source>
</evidence>
<organism evidence="2 3">
    <name type="scientific">Methanolobus profundi</name>
    <dbReference type="NCBI Taxonomy" id="487685"/>
    <lineage>
        <taxon>Archaea</taxon>
        <taxon>Methanobacteriati</taxon>
        <taxon>Methanobacteriota</taxon>
        <taxon>Stenosarchaea group</taxon>
        <taxon>Methanomicrobia</taxon>
        <taxon>Methanosarcinales</taxon>
        <taxon>Methanosarcinaceae</taxon>
        <taxon>Methanolobus</taxon>
    </lineage>
</organism>
<dbReference type="CDD" id="cd00146">
    <property type="entry name" value="PKD"/>
    <property type="match status" value="1"/>
</dbReference>
<dbReference type="InterPro" id="IPR015943">
    <property type="entry name" value="WD40/YVTN_repeat-like_dom_sf"/>
</dbReference>
<evidence type="ECO:0000313" key="3">
    <source>
        <dbReference type="Proteomes" id="UP000198535"/>
    </source>
</evidence>
<dbReference type="SMART" id="SM00089">
    <property type="entry name" value="PKD"/>
    <property type="match status" value="1"/>
</dbReference>
<dbReference type="Proteomes" id="UP000198535">
    <property type="component" value="Unassembled WGS sequence"/>
</dbReference>
<dbReference type="InterPro" id="IPR022409">
    <property type="entry name" value="PKD/Chitinase_dom"/>
</dbReference>
<gene>
    <name evidence="2" type="ORF">SAMN04488696_0622</name>
</gene>
<dbReference type="EMBL" id="FOUJ01000001">
    <property type="protein sequence ID" value="SFM26437.1"/>
    <property type="molecule type" value="Genomic_DNA"/>
</dbReference>
<dbReference type="AlphaFoldDB" id="A0A1I4PFH8"/>
<dbReference type="InterPro" id="IPR013783">
    <property type="entry name" value="Ig-like_fold"/>
</dbReference>
<dbReference type="PROSITE" id="PS50093">
    <property type="entry name" value="PKD"/>
    <property type="match status" value="1"/>
</dbReference>
<dbReference type="STRING" id="487685.SAMN04488696_0622"/>
<dbReference type="InterPro" id="IPR011047">
    <property type="entry name" value="Quinoprotein_ADH-like_sf"/>
</dbReference>
<dbReference type="PANTHER" id="PTHR34512:SF30">
    <property type="entry name" value="OUTER MEMBRANE PROTEIN ASSEMBLY FACTOR BAMB"/>
    <property type="match status" value="1"/>
</dbReference>
<reference evidence="3" key="1">
    <citation type="submission" date="2016-10" db="EMBL/GenBank/DDBJ databases">
        <authorList>
            <person name="Varghese N."/>
            <person name="Submissions S."/>
        </authorList>
    </citation>
    <scope>NUCLEOTIDE SEQUENCE [LARGE SCALE GENOMIC DNA]</scope>
    <source>
        <strain evidence="3">Mob M</strain>
    </source>
</reference>
<keyword evidence="3" id="KW-1185">Reference proteome</keyword>
<evidence type="ECO:0000259" key="1">
    <source>
        <dbReference type="PROSITE" id="PS50093"/>
    </source>
</evidence>
<dbReference type="InterPro" id="IPR035986">
    <property type="entry name" value="PKD_dom_sf"/>
</dbReference>
<dbReference type="SUPFAM" id="SSF49299">
    <property type="entry name" value="PKD domain"/>
    <property type="match status" value="1"/>
</dbReference>
<dbReference type="Gene3D" id="2.40.10.480">
    <property type="match status" value="1"/>
</dbReference>
<sequence>MMTKGRKGTFKLIVVFLLCLLFVPSTVSASDWEQFQGDIHNTGVTEDKAPITYPVGNEYSWATKAISADGYLGFDSAFIALDGVLYVVGCDHNLRALYMGNGTEIWSTNTGEGFHLGSIAAGNDSIFVSTYTSWLYCINSTTGVVEWKADERLYVGEVNKNYQMNTPVVYDDHKVYFGGWLSDVTYENYSRYYCYYDNGTKCWERQTTTDSGYYWTGAAVIDDYLVYADIGGYLVSVYKNTGLTRDQLDLSLTYGFDSGNVYSSICYAEELGRIYLTSKGGYLYSIGMNSDGTFDTVDKQYAKLPSTSKSTPAYYNGKVYFGTGSVFGGAGSGLLCYNASNVSEKLWSYSNATAIQSSPVISTAYDDGDGEIYIYFTTNVANGTVYCINGSGIEQWTYTAPSEINEYTLQGVTISDGWLFYGNDARYVFGMATKESLGKVHYIDNSSSLQDEIYDAENGDTIMLSPGIYNVSLDPLTGYSSLYINKSDLIFEADGGEVIIVPDTDACPSLMFGVADADDTAGCDASGTTFKGINFAGFDMIGTANNDLKSNQVLSNLRFETCTFSDVDIHYIHNDSYVMNCTFSDGPDLMICGDNIIIEGNNGTFKGMELSTDLSGASDLTIRNNSFSLDGSLDLSDVSYLMEGNIIHAVSSGIQCQINNSASFILNNDFTNISLLSLGGQVYLNNIIDCNDMEFVLASGTFNTSDPVNYTYKDTNYASYLGNYYSDYSGTDVNDDGIGDDPVTDSSNGGIDYYPLTGKWISSTSEIEAPVADFSANITSGNAPLTVQFTDMTSATLSWDWDLDNDGVIDSTDQNPVFTYTTAGRYSVNLTIHGSTASDSELKVDYIYVADDWNPWNDAGSVSGSYISIDEVIEAYNCWRYDNTASYTGYSVSIDDVISMYNAWRYNDQM</sequence>
<dbReference type="SUPFAM" id="SSF51126">
    <property type="entry name" value="Pectin lyase-like"/>
    <property type="match status" value="1"/>
</dbReference>
<dbReference type="InterPro" id="IPR000601">
    <property type="entry name" value="PKD_dom"/>
</dbReference>
<dbReference type="Gene3D" id="2.130.10.10">
    <property type="entry name" value="YVTN repeat-like/Quinoprotein amine dehydrogenase"/>
    <property type="match status" value="1"/>
</dbReference>
<name>A0A1I4PFH8_9EURY</name>
<dbReference type="RefSeq" id="WP_091933002.1">
    <property type="nucleotide sequence ID" value="NZ_FOUJ01000001.1"/>
</dbReference>
<dbReference type="SUPFAM" id="SSF50998">
    <property type="entry name" value="Quinoprotein alcohol dehydrogenase-like"/>
    <property type="match status" value="2"/>
</dbReference>
<dbReference type="InterPro" id="IPR011050">
    <property type="entry name" value="Pectin_lyase_fold/virulence"/>
</dbReference>
<dbReference type="Pfam" id="PF13360">
    <property type="entry name" value="PQQ_2"/>
    <property type="match status" value="1"/>
</dbReference>
<feature type="domain" description="PKD" evidence="1">
    <location>
        <begin position="793"/>
        <end position="832"/>
    </location>
</feature>
<dbReference type="FunFam" id="2.60.40.10:FF:000270">
    <property type="entry name" value="Cell surface protein"/>
    <property type="match status" value="1"/>
</dbReference>
<dbReference type="OrthoDB" id="118035at2157"/>